<reference evidence="10" key="1">
    <citation type="journal article" date="2023" name="G3 (Bethesda)">
        <title>A reference genome for the long-term kleptoplast-retaining sea slug Elysia crispata morphotype clarki.</title>
        <authorList>
            <person name="Eastman K.E."/>
            <person name="Pendleton A.L."/>
            <person name="Shaikh M.A."/>
            <person name="Suttiyut T."/>
            <person name="Ogas R."/>
            <person name="Tomko P."/>
            <person name="Gavelis G."/>
            <person name="Widhalm J.R."/>
            <person name="Wisecaver J.H."/>
        </authorList>
    </citation>
    <scope>NUCLEOTIDE SEQUENCE</scope>
    <source>
        <strain evidence="10">ECLA1</strain>
    </source>
</reference>
<feature type="transmembrane region" description="Helical" evidence="8">
    <location>
        <begin position="2696"/>
        <end position="2717"/>
    </location>
</feature>
<evidence type="ECO:0000256" key="4">
    <source>
        <dbReference type="ARBA" id="ARBA00023136"/>
    </source>
</evidence>
<dbReference type="GO" id="GO:0004930">
    <property type="term" value="F:G protein-coupled receptor activity"/>
    <property type="evidence" value="ECO:0007669"/>
    <property type="project" value="InterPro"/>
</dbReference>
<feature type="transmembrane region" description="Helical" evidence="8">
    <location>
        <begin position="2662"/>
        <end position="2684"/>
    </location>
</feature>
<dbReference type="InterPro" id="IPR028082">
    <property type="entry name" value="Peripla_BP_I"/>
</dbReference>
<gene>
    <name evidence="10" type="ORF">RRG08_043318</name>
</gene>
<feature type="transmembrane region" description="Helical" evidence="8">
    <location>
        <begin position="2855"/>
        <end position="2877"/>
    </location>
</feature>
<comment type="caution">
    <text evidence="10">The sequence shown here is derived from an EMBL/GenBank/DDBJ whole genome shotgun (WGS) entry which is preliminary data.</text>
</comment>
<name>A0AAE1ED28_9GAST</name>
<evidence type="ECO:0000256" key="5">
    <source>
        <dbReference type="ARBA" id="ARBA00023170"/>
    </source>
</evidence>
<accession>A0AAE1ED28</accession>
<evidence type="ECO:0000256" key="1">
    <source>
        <dbReference type="ARBA" id="ARBA00004141"/>
    </source>
</evidence>
<dbReference type="InterPro" id="IPR050726">
    <property type="entry name" value="mGluR"/>
</dbReference>
<dbReference type="EMBL" id="JAWDGP010000230">
    <property type="protein sequence ID" value="KAK3802487.1"/>
    <property type="molecule type" value="Genomic_DNA"/>
</dbReference>
<feature type="transmembrane region" description="Helical" evidence="8">
    <location>
        <begin position="2883"/>
        <end position="2902"/>
    </location>
</feature>
<sequence length="2968" mass="329819">MECYFRIDSSQGVHLTELEKRGAGCNCCYQSFREPADGLTYMRQDQKFMQHLKMETLLVFRKWIGCYTGIVLGTSMALLLSRLWVSVAIAFLLTLFGGGPAWAQQSISQQTCSRDQTATVQPGAAAWLGGIIALNAPGTGGYGCGKPDGSMQSYEAIRWVLDLLNKKGEKLGTEFLDDYYVPGIPLGVKMRNYCLNDMSALAAVADIFPETGGDDTTCSSLPNNFTLGILGASTSGSSMLVSDAGQPYNIPLVSYEATAEQLTAPGMYTNFMRTISPDGPLIQVIVSILERLNWDRIIIVYDSGTYGSSAYTKLHAQLITKDICLTTGIMIEDEDLSTANAVLQRVLSYINSDSNSFAGVIFFGSPSYAQELLKQGNNNLPDAGRLQWLFVDFPLYAQFEAASIYQRGIISISAGSRFIVEFEDHWVRIDENNPSPENPWFQDWFASTYNCQFGASVGQRDCSTVFQGIDEYEREASRRAQYQQDQYVEAAVMAVFTYARALRTAQMTKCAGVSGMCQALRDMTRKEFYEDFLKKVDFTFSTSERVPSLASTNVEPYQVAKRLSFTAEGDIEDPSYFIWNYKNAPTGGVFAFKRIGSYISNQLNLDLSALAMYDQYRNVRLDPVPPSPCPANGCTVCLGVPADMNYYYQPGDIVINGIFSLHEPGASRLSCGKALSPNQYQYLQAMIYAVEQVNSNNNILHNIRLGGLGIDDCSSSILGQAFLAQLHRGDLMIKDMAGNTLDPLTIEAYTAAYTSPLTIPLADAMNHLKRPMVGYRAGGSELDNSMMYPYYVSALPSLQEEIKAIILMLKKFNWMHVQVLVSPVSYSHDAEMIFRDLAAREGICIVAKHDIGKTAEHVDRALRGVNLNPDTHPVVALLDTMGYRHLFEGLTRNGNIVIGNTFSLIATTRMAKDASVVRGFESEANMAVSLSYAYSDLTSFETYLKGLNVSTHHANPWFGEWFQMVHNCSLTGSSGTMSQCDVRHSITDGSHFHLMHQVKSVINSVYAIAHGLDATLIRYCGVNYNTMCTSFLTAFNRSEVLLEHIKQVNFPIEDTQPAVQFSFHGNSAALPFVVNRYDYDTRPPMKNSFTEIGEVNPWTKSLNLAAIPMSTMETTCPAPCLSCLYTFNYLDYWYVPGDVVIAAIFDVHYKGTGPFDCGELRTRNGALYTEVFNFALQRINSGAANVRLNGVTLGGLSFDGCSNPSRASAIINRVHTGMEIHSTGHMRQFMINDLISWITYDSQTTVDAASLVKTLDMMIVSPGATSMKLNDKMEYSTFFRTIPSDSVVVQGMAHFVQEMGWRYVISLNAPDTASRESRDYFRELLAGFGICVTASYEFETDGTMEVISDAINNGKTQIVAVFADPDRYVEDFLQAKADKILKKYIFVANRPWGRIAQRKKDVVADSVTFALDSPTIQEFISYLNMTSPQTSDNPWFEAIYEELLDCNLPGSFSKGRDCRGSSILTYVDWEQDIWTLSTINAVYALGEAVHRTLKEKCGDNYMGLCTNFVNASDAQARIMAHMDTMEFVDISSQLFKFIQREANRGFQLLKYTGSGLAELKGNLDRSGTLTMLNKAQLLLDYNGVVSECSENCIECVKNNANMQDFTLIRGDLYIVGLFDVHKKGTDPFSCGEINDKHGLPLLEAFNFAIEYINSNNGIFRDKLPGIRLGGVALDTCQSPSRAANLVSNIQSGNLLLTKEEVIVRPDRIEAYVGPMDTESTLRVAGVLNQLAIPQISYGATGVELLDMERYQYFLRSVPADDKQARAVISFLKKFEYNNIQLISSFDEIGEPGRDEFKKLALANKICVKTEYVAGERGSVADDVQTIINMIASDSEAHVVILWMKNPLPLLERANDNQSIIDRFLFIATDKWGADPTVLTNPNLKNLLTKRQLIILDVETADIPQFDEYLEPKTPDNYQRNPWFKEFHEYFQKCSWDGLANVNIPACDKQSTIPRADHYVQDPYVLYVINAVFSVADGIDRALKDLCTFNGVYERGPCNRYRISGERRQKVMNGLRQVRFIDDTHQPFFYTEDGQSDRGFHIFNVTNDGPNTPFRYQHVGSYNDSNFLKLDITYGPSVESICDADGTDSNLVDCICPFPPEQRSRYMLTDDGDQGLTLVYVGDLHQPATTHTLGCGPINTGPDLQKLLAFFYAIDRINSNADFLLPASIKLNGLALDSCTHGLRLGQDVYNVLSGNPLCDSDDTGLLVSPASITAFIVDKDHNALPISSILTQERIVTISPTASVSELQDTLTHPYFLSIRGGSAETADAILNIANTVGWDFMSAIYTDSMEYQSAKDALLGQSQSMTMCVGKTLSLPMDATLADAKAVLVDLSSQVGARAVVLYVSPQHLRLLLQASQDLNLAGRFVWIIPADWSHAGANIQGLEPEVAGSLRLETRSAILEDFNRYIRSLTYNNRLNLPEDWFFDIYETVHQCNLIDLQEGGQIRTRRFPEVCSKNEMIGDGSPLLNQDPGVLHVIMAVYSAALGLNNIPECLNTDNDQNIGSCLQLLGNNRRELIRDGVANVEFDVLPKMLANNSFKFSFDEAGSGRGGIVINNFQASSGDSNYVALTLGTFVDDSLTLDQSLYAGRNLFTRGTWPNSNCAAGAECTCELPMGRSWIHDVSNSKSLSSVEPGNTYINPKNNELVKVNEIPSTTDRFEDTWGIIVVILACIGALVSFAIFLYLLIMYPVRGGTSILGFMLCFGIVLLYLTVLAFVAHASRDICGLRRFVLGFVYAFAYSSLLVKLVDCWRVRGKDESYPAKYSKLGRPLGLFLVTFFLVLVQVIINAEWLILREPGIERIFYDDKYWPRCTPENFYDEGLVLSLCYVMVLIVAGIGIAALSFTTTKNHRESRWILGILVLSVPCWIIWCTVSILGSVRVRDAAVAIGLLVNATIMLLLVPVRKLYLLHKYNVLLEEEEEETRSQITASNRDSNSVIGRPYDNRPVLHDSGSVRSSTKGGFSNEPMNY</sequence>
<protein>
    <recommendedName>
        <fullName evidence="9">G-protein coupled receptors family 3 profile domain-containing protein</fullName>
    </recommendedName>
</protein>
<keyword evidence="4 8" id="KW-0472">Membrane</keyword>
<dbReference type="Pfam" id="PF01094">
    <property type="entry name" value="ANF_receptor"/>
    <property type="match status" value="5"/>
</dbReference>
<feature type="transmembrane region" description="Helical" evidence="8">
    <location>
        <begin position="2822"/>
        <end position="2843"/>
    </location>
</feature>
<evidence type="ECO:0000256" key="7">
    <source>
        <dbReference type="SAM" id="MobiDB-lite"/>
    </source>
</evidence>
<dbReference type="PANTHER" id="PTHR24060">
    <property type="entry name" value="METABOTROPIC GLUTAMATE RECEPTOR"/>
    <property type="match status" value="1"/>
</dbReference>
<evidence type="ECO:0000259" key="9">
    <source>
        <dbReference type="PROSITE" id="PS50259"/>
    </source>
</evidence>
<feature type="transmembrane region" description="Helical" evidence="8">
    <location>
        <begin position="2770"/>
        <end position="2793"/>
    </location>
</feature>
<dbReference type="InterPro" id="IPR001828">
    <property type="entry name" value="ANF_lig-bd_rcpt"/>
</dbReference>
<dbReference type="Proteomes" id="UP001283361">
    <property type="component" value="Unassembled WGS sequence"/>
</dbReference>
<dbReference type="PROSITE" id="PS50259">
    <property type="entry name" value="G_PROTEIN_RECEP_F3_4"/>
    <property type="match status" value="1"/>
</dbReference>
<dbReference type="SUPFAM" id="SSF53822">
    <property type="entry name" value="Periplasmic binding protein-like I"/>
    <property type="match status" value="5"/>
</dbReference>
<proteinExistence type="predicted"/>
<keyword evidence="6" id="KW-0325">Glycoprotein</keyword>
<dbReference type="GO" id="GO:0016020">
    <property type="term" value="C:membrane"/>
    <property type="evidence" value="ECO:0007669"/>
    <property type="project" value="UniProtKB-SubCell"/>
</dbReference>
<evidence type="ECO:0000256" key="2">
    <source>
        <dbReference type="ARBA" id="ARBA00022692"/>
    </source>
</evidence>
<evidence type="ECO:0000256" key="8">
    <source>
        <dbReference type="SAM" id="Phobius"/>
    </source>
</evidence>
<evidence type="ECO:0000256" key="6">
    <source>
        <dbReference type="ARBA" id="ARBA00023180"/>
    </source>
</evidence>
<organism evidence="10 11">
    <name type="scientific">Elysia crispata</name>
    <name type="common">lettuce slug</name>
    <dbReference type="NCBI Taxonomy" id="231223"/>
    <lineage>
        <taxon>Eukaryota</taxon>
        <taxon>Metazoa</taxon>
        <taxon>Spiralia</taxon>
        <taxon>Lophotrochozoa</taxon>
        <taxon>Mollusca</taxon>
        <taxon>Gastropoda</taxon>
        <taxon>Heterobranchia</taxon>
        <taxon>Euthyneura</taxon>
        <taxon>Panpulmonata</taxon>
        <taxon>Sacoglossa</taxon>
        <taxon>Placobranchoidea</taxon>
        <taxon>Plakobranchidae</taxon>
        <taxon>Elysia</taxon>
    </lineage>
</organism>
<dbReference type="Gene3D" id="3.40.50.2300">
    <property type="match status" value="10"/>
</dbReference>
<evidence type="ECO:0000313" key="11">
    <source>
        <dbReference type="Proteomes" id="UP001283361"/>
    </source>
</evidence>
<evidence type="ECO:0000313" key="10">
    <source>
        <dbReference type="EMBL" id="KAK3802487.1"/>
    </source>
</evidence>
<dbReference type="Pfam" id="PF00003">
    <property type="entry name" value="7tm_3"/>
    <property type="match status" value="1"/>
</dbReference>
<keyword evidence="2 8" id="KW-0812">Transmembrane</keyword>
<keyword evidence="5" id="KW-0675">Receptor</keyword>
<feature type="compositionally biased region" description="Polar residues" evidence="7">
    <location>
        <begin position="2924"/>
        <end position="2936"/>
    </location>
</feature>
<keyword evidence="11" id="KW-1185">Reference proteome</keyword>
<dbReference type="InterPro" id="IPR000337">
    <property type="entry name" value="GPCR_3"/>
</dbReference>
<feature type="domain" description="G-protein coupled receptors family 3 profile" evidence="9">
    <location>
        <begin position="2664"/>
        <end position="2908"/>
    </location>
</feature>
<dbReference type="PRINTS" id="PR00248">
    <property type="entry name" value="GPCRMGR"/>
</dbReference>
<dbReference type="CDD" id="cd13953">
    <property type="entry name" value="7tm_classC_mGluR-like"/>
    <property type="match status" value="1"/>
</dbReference>
<feature type="region of interest" description="Disordered" evidence="7">
    <location>
        <begin position="2924"/>
        <end position="2968"/>
    </location>
</feature>
<feature type="transmembrane region" description="Helical" evidence="8">
    <location>
        <begin position="2729"/>
        <end position="2750"/>
    </location>
</feature>
<dbReference type="InterPro" id="IPR017978">
    <property type="entry name" value="GPCR_3_C"/>
</dbReference>
<feature type="compositionally biased region" description="Polar residues" evidence="7">
    <location>
        <begin position="2952"/>
        <end position="2968"/>
    </location>
</feature>
<comment type="subcellular location">
    <subcellularLocation>
        <location evidence="1">Membrane</location>
        <topology evidence="1">Multi-pass membrane protein</topology>
    </subcellularLocation>
</comment>
<evidence type="ECO:0000256" key="3">
    <source>
        <dbReference type="ARBA" id="ARBA00022989"/>
    </source>
</evidence>
<keyword evidence="3 8" id="KW-1133">Transmembrane helix</keyword>